<proteinExistence type="predicted"/>
<evidence type="ECO:0000256" key="2">
    <source>
        <dbReference type="ARBA" id="ARBA00022679"/>
    </source>
</evidence>
<reference evidence="3 4" key="1">
    <citation type="submission" date="2020-08" db="EMBL/GenBank/DDBJ databases">
        <title>Sequencing the genomes of 1000 actinobacteria strains.</title>
        <authorList>
            <person name="Klenk H.-P."/>
        </authorList>
    </citation>
    <scope>NUCLEOTIDE SEQUENCE [LARGE SCALE GENOMIC DNA]</scope>
    <source>
        <strain evidence="3 4">DSM 44230</strain>
    </source>
</reference>
<dbReference type="PANTHER" id="PTHR43619:SF2">
    <property type="entry name" value="S-ADENOSYL-L-METHIONINE-DEPENDENT METHYLTRANSFERASES SUPERFAMILY PROTEIN"/>
    <property type="match status" value="1"/>
</dbReference>
<dbReference type="EMBL" id="JACHMH010000001">
    <property type="protein sequence ID" value="MBB4675533.1"/>
    <property type="molecule type" value="Genomic_DNA"/>
</dbReference>
<dbReference type="PANTHER" id="PTHR43619">
    <property type="entry name" value="S-ADENOSYL-L-METHIONINE-DEPENDENT METHYLTRANSFERASE YKTD-RELATED"/>
    <property type="match status" value="1"/>
</dbReference>
<dbReference type="InterPro" id="IPR007213">
    <property type="entry name" value="Ppm1/Ppm2/Tcmp"/>
</dbReference>
<gene>
    <name evidence="3" type="ORF">HNR67_001651</name>
</gene>
<dbReference type="Proteomes" id="UP000533598">
    <property type="component" value="Unassembled WGS sequence"/>
</dbReference>
<dbReference type="PIRSF" id="PIRSF028177">
    <property type="entry name" value="Polyketide_synth_Omtfrase_TcmP"/>
    <property type="match status" value="1"/>
</dbReference>
<evidence type="ECO:0000313" key="4">
    <source>
        <dbReference type="Proteomes" id="UP000533598"/>
    </source>
</evidence>
<sequence length="288" mass="32098">MAQIQVQLGDVQETLLATLYARAVETGKKRGLLRDETAARMVARIDYDFTRFGRSPMLLGSVLRTLILDEWVREFIDAHPGGTVIEIGAGLNTRFERLDNGRVHWVDLDLPDAMALRRRFFTECDRRKLLGASVLAEDWPDAVRELPGPYFFVAEGVLLYFPPAQVRLALAGLSRHFPGAGLAFDTAGRWLVDNQDAPVFEKTVAASFRWGCDDPAEIAGWGLGLAHRESRTLLQLPKRLARSLPPQTRATLGVVRAALRSRARGYQVSLFDLEPHVPEPTSPGDRIT</sequence>
<keyword evidence="2 3" id="KW-0808">Transferase</keyword>
<protein>
    <submittedName>
        <fullName evidence="3">O-methyltransferase involved in polyketide biosynthesis</fullName>
    </submittedName>
</protein>
<dbReference type="Pfam" id="PF04072">
    <property type="entry name" value="LCM"/>
    <property type="match status" value="1"/>
</dbReference>
<accession>A0A7W7FSL8</accession>
<dbReference type="RefSeq" id="WP_185001495.1">
    <property type="nucleotide sequence ID" value="NZ_BAAAUI010000040.1"/>
</dbReference>
<evidence type="ECO:0000256" key="1">
    <source>
        <dbReference type="ARBA" id="ARBA00022603"/>
    </source>
</evidence>
<name>A0A7W7FSL8_9PSEU</name>
<dbReference type="GO" id="GO:0008168">
    <property type="term" value="F:methyltransferase activity"/>
    <property type="evidence" value="ECO:0007669"/>
    <property type="project" value="UniProtKB-KW"/>
</dbReference>
<comment type="caution">
    <text evidence="3">The sequence shown here is derived from an EMBL/GenBank/DDBJ whole genome shotgun (WGS) entry which is preliminary data.</text>
</comment>
<dbReference type="GO" id="GO:0032259">
    <property type="term" value="P:methylation"/>
    <property type="evidence" value="ECO:0007669"/>
    <property type="project" value="UniProtKB-KW"/>
</dbReference>
<dbReference type="InterPro" id="IPR016874">
    <property type="entry name" value="TcmP-like"/>
</dbReference>
<keyword evidence="4" id="KW-1185">Reference proteome</keyword>
<dbReference type="SUPFAM" id="SSF53335">
    <property type="entry name" value="S-adenosyl-L-methionine-dependent methyltransferases"/>
    <property type="match status" value="1"/>
</dbReference>
<evidence type="ECO:0000313" key="3">
    <source>
        <dbReference type="EMBL" id="MBB4675533.1"/>
    </source>
</evidence>
<dbReference type="InterPro" id="IPR029063">
    <property type="entry name" value="SAM-dependent_MTases_sf"/>
</dbReference>
<keyword evidence="1 3" id="KW-0489">Methyltransferase</keyword>
<dbReference type="AlphaFoldDB" id="A0A7W7FSL8"/>
<organism evidence="3 4">
    <name type="scientific">Crossiella cryophila</name>
    <dbReference type="NCBI Taxonomy" id="43355"/>
    <lineage>
        <taxon>Bacteria</taxon>
        <taxon>Bacillati</taxon>
        <taxon>Actinomycetota</taxon>
        <taxon>Actinomycetes</taxon>
        <taxon>Pseudonocardiales</taxon>
        <taxon>Pseudonocardiaceae</taxon>
        <taxon>Crossiella</taxon>
    </lineage>
</organism>
<dbReference type="Gene3D" id="3.40.50.150">
    <property type="entry name" value="Vaccinia Virus protein VP39"/>
    <property type="match status" value="1"/>
</dbReference>